<dbReference type="Pfam" id="PF00990">
    <property type="entry name" value="GGDEF"/>
    <property type="match status" value="1"/>
</dbReference>
<dbReference type="RefSeq" id="WP_310471855.1">
    <property type="nucleotide sequence ID" value="NZ_CP136522.1"/>
</dbReference>
<dbReference type="InterPro" id="IPR043128">
    <property type="entry name" value="Rev_trsase/Diguanyl_cyclase"/>
</dbReference>
<evidence type="ECO:0000313" key="4">
    <source>
        <dbReference type="Proteomes" id="UP001529491"/>
    </source>
</evidence>
<dbReference type="NCBIfam" id="TIGR00254">
    <property type="entry name" value="GGDEF"/>
    <property type="match status" value="1"/>
</dbReference>
<keyword evidence="3" id="KW-0808">Transferase</keyword>
<dbReference type="InterPro" id="IPR029787">
    <property type="entry name" value="Nucleotide_cyclase"/>
</dbReference>
<evidence type="ECO:0000259" key="2">
    <source>
        <dbReference type="PROSITE" id="PS50887"/>
    </source>
</evidence>
<accession>A0ABZ0JXE7</accession>
<keyword evidence="4" id="KW-1185">Reference proteome</keyword>
<feature type="domain" description="GGDEF" evidence="2">
    <location>
        <begin position="165"/>
        <end position="293"/>
    </location>
</feature>
<evidence type="ECO:0000256" key="1">
    <source>
        <dbReference type="ARBA" id="ARBA00012528"/>
    </source>
</evidence>
<proteinExistence type="predicted"/>
<dbReference type="PANTHER" id="PTHR45138:SF6">
    <property type="entry name" value="DIGUANYLATE CYCLASE DGCN"/>
    <property type="match status" value="1"/>
</dbReference>
<evidence type="ECO:0000313" key="3">
    <source>
        <dbReference type="EMBL" id="WOT04226.1"/>
    </source>
</evidence>
<dbReference type="SMART" id="SM00267">
    <property type="entry name" value="GGDEF"/>
    <property type="match status" value="1"/>
</dbReference>
<gene>
    <name evidence="3" type="ORF">RGE70_12900</name>
</gene>
<protein>
    <recommendedName>
        <fullName evidence="1">diguanylate cyclase</fullName>
        <ecNumber evidence="1">2.7.7.65</ecNumber>
    </recommendedName>
</protein>
<reference evidence="3 4" key="1">
    <citation type="submission" date="2023-10" db="EMBL/GenBank/DDBJ databases">
        <title>Complete genome sequence of Shewanella sp. DAU334.</title>
        <authorList>
            <person name="Lee Y.-S."/>
            <person name="Jeong H.-R."/>
            <person name="Hwang E.-J."/>
            <person name="Choi Y.-L."/>
            <person name="Kim G.-D."/>
        </authorList>
    </citation>
    <scope>NUCLEOTIDE SEQUENCE [LARGE SCALE GENOMIC DNA]</scope>
    <source>
        <strain evidence="3 4">DAU334</strain>
    </source>
</reference>
<dbReference type="PROSITE" id="PS50887">
    <property type="entry name" value="GGDEF"/>
    <property type="match status" value="1"/>
</dbReference>
<name>A0ABZ0JXE7_9GAMM</name>
<dbReference type="EMBL" id="CP136522">
    <property type="protein sequence ID" value="WOT04226.1"/>
    <property type="molecule type" value="Genomic_DNA"/>
</dbReference>
<dbReference type="InterPro" id="IPR000160">
    <property type="entry name" value="GGDEF_dom"/>
</dbReference>
<dbReference type="Gene3D" id="3.30.70.270">
    <property type="match status" value="1"/>
</dbReference>
<dbReference type="GO" id="GO:0052621">
    <property type="term" value="F:diguanylate cyclase activity"/>
    <property type="evidence" value="ECO:0007669"/>
    <property type="project" value="UniProtKB-EC"/>
</dbReference>
<dbReference type="Proteomes" id="UP001529491">
    <property type="component" value="Chromosome"/>
</dbReference>
<organism evidence="3 4">
    <name type="scientific">Shewanella youngdeokensis</name>
    <dbReference type="NCBI Taxonomy" id="2999068"/>
    <lineage>
        <taxon>Bacteria</taxon>
        <taxon>Pseudomonadati</taxon>
        <taxon>Pseudomonadota</taxon>
        <taxon>Gammaproteobacteria</taxon>
        <taxon>Alteromonadales</taxon>
        <taxon>Shewanellaceae</taxon>
        <taxon>Shewanella</taxon>
    </lineage>
</organism>
<sequence>MEFGLATESFPNEYPIETGLSSAYPLDLDFVNIIQNLHQHLDPRTVFACFGKIMGQHLPLHGVQLKYKQYHFHWGRQGGYAIEQLLTLADTSVQVNYNLKAPLMPSQAQRLHQLQGLVLQPLFNAIQFQEMSKQAMFDALTNLGNRHYYLAQIKKEIARAQRNHGTFSLVTLDLDNFKQLNDRFGHQLGDDTLSAFAKMLTEVIRNTDQAFRIGGDEFTLLVQGDARSAARLCQRILSAIEDHSHLNDYHVKTSLGIAQWHSDDTEQSLYQKSDSALYKAKASGRGCFSIYQAKASPINFNLNGQQ</sequence>
<dbReference type="EC" id="2.7.7.65" evidence="1"/>
<keyword evidence="3" id="KW-0548">Nucleotidyltransferase</keyword>
<dbReference type="PANTHER" id="PTHR45138">
    <property type="entry name" value="REGULATORY COMPONENTS OF SENSORY TRANSDUCTION SYSTEM"/>
    <property type="match status" value="1"/>
</dbReference>
<dbReference type="SUPFAM" id="SSF55073">
    <property type="entry name" value="Nucleotide cyclase"/>
    <property type="match status" value="1"/>
</dbReference>
<dbReference type="CDD" id="cd01949">
    <property type="entry name" value="GGDEF"/>
    <property type="match status" value="1"/>
</dbReference>
<dbReference type="InterPro" id="IPR050469">
    <property type="entry name" value="Diguanylate_Cyclase"/>
</dbReference>